<dbReference type="PANTHER" id="PTHR12526:SF627">
    <property type="entry name" value="D-RHAMNOSYLTRANSFERASE WBPZ"/>
    <property type="match status" value="1"/>
</dbReference>
<dbReference type="EMBL" id="JAUSTB010000005">
    <property type="protein sequence ID" value="MDQ0145994.1"/>
    <property type="molecule type" value="Genomic_DNA"/>
</dbReference>
<sequence length="363" mass="40268">MKVLFVHPSNELYGADKVLLAIIDALPLHYCAEVWLPTDIRYPGDRLRRELEARSIPVAFIDLPVLRRSYFNARGILKLLPRMVTVTKHLRSADFDLLYINTSALASVAPLGRMGGKPVVLHLHEYLSGITKFVLQPFLIFASLIIGVSEAVRDALPVGSRSRSVVIYNGFDLPTGELQVTGQKLRFVLASRWNAWKGHEALLKAWSNLKRADVELHVYGGPPEVGQSVDVRAIVERMPNRETVKICGHVEDIKTALLNCDAVLVPSVNPDPLPTIAIEAAAYGRAVLASRSGGLKEIVEDKVTGWLLTPGVSEEWTACLETLSAEDLVNAGNNARALFAQKFNQQAFAERIRVIFQRYENEK</sequence>
<evidence type="ECO:0000313" key="4">
    <source>
        <dbReference type="EMBL" id="MDQ0145994.1"/>
    </source>
</evidence>
<reference evidence="4 5" key="1">
    <citation type="submission" date="2023-07" db="EMBL/GenBank/DDBJ databases">
        <title>Sorghum-associated microbial communities from plants grown in Nebraska, USA.</title>
        <authorList>
            <person name="Schachtman D."/>
        </authorList>
    </citation>
    <scope>NUCLEOTIDE SEQUENCE [LARGE SCALE GENOMIC DNA]</scope>
    <source>
        <strain evidence="4 5">DS1001</strain>
    </source>
</reference>
<proteinExistence type="predicted"/>
<comment type="caution">
    <text evidence="4">The sequence shown here is derived from an EMBL/GenBank/DDBJ whole genome shotgun (WGS) entry which is preliminary data.</text>
</comment>
<accession>A0AAJ1WDB7</accession>
<dbReference type="AlphaFoldDB" id="A0AAJ1WDB7"/>
<keyword evidence="1" id="KW-0328">Glycosyltransferase</keyword>
<dbReference type="Gene3D" id="3.40.50.2000">
    <property type="entry name" value="Glycogen Phosphorylase B"/>
    <property type="match status" value="2"/>
</dbReference>
<evidence type="ECO:0000259" key="3">
    <source>
        <dbReference type="Pfam" id="PF13439"/>
    </source>
</evidence>
<organism evidence="4 5">
    <name type="scientific">Pseudarthrobacter niigatensis</name>
    <dbReference type="NCBI Taxonomy" id="369935"/>
    <lineage>
        <taxon>Bacteria</taxon>
        <taxon>Bacillati</taxon>
        <taxon>Actinomycetota</taxon>
        <taxon>Actinomycetes</taxon>
        <taxon>Micrococcales</taxon>
        <taxon>Micrococcaceae</taxon>
        <taxon>Pseudarthrobacter</taxon>
    </lineage>
</organism>
<dbReference type="RefSeq" id="WP_307359305.1">
    <property type="nucleotide sequence ID" value="NZ_JAUSTB010000005.1"/>
</dbReference>
<keyword evidence="2" id="KW-0808">Transferase</keyword>
<keyword evidence="5" id="KW-1185">Reference proteome</keyword>
<dbReference type="Pfam" id="PF13692">
    <property type="entry name" value="Glyco_trans_1_4"/>
    <property type="match status" value="1"/>
</dbReference>
<dbReference type="GO" id="GO:0016757">
    <property type="term" value="F:glycosyltransferase activity"/>
    <property type="evidence" value="ECO:0007669"/>
    <property type="project" value="UniProtKB-KW"/>
</dbReference>
<name>A0AAJ1WDB7_9MICC</name>
<dbReference type="PANTHER" id="PTHR12526">
    <property type="entry name" value="GLYCOSYLTRANSFERASE"/>
    <property type="match status" value="1"/>
</dbReference>
<dbReference type="Proteomes" id="UP001239267">
    <property type="component" value="Unassembled WGS sequence"/>
</dbReference>
<protein>
    <submittedName>
        <fullName evidence="4">Glycosyltransferase involved in cell wall biosynthesis</fullName>
    </submittedName>
</protein>
<evidence type="ECO:0000256" key="1">
    <source>
        <dbReference type="ARBA" id="ARBA00022676"/>
    </source>
</evidence>
<evidence type="ECO:0000313" key="5">
    <source>
        <dbReference type="Proteomes" id="UP001239267"/>
    </source>
</evidence>
<dbReference type="SUPFAM" id="SSF53756">
    <property type="entry name" value="UDP-Glycosyltransferase/glycogen phosphorylase"/>
    <property type="match status" value="1"/>
</dbReference>
<evidence type="ECO:0000256" key="2">
    <source>
        <dbReference type="ARBA" id="ARBA00022679"/>
    </source>
</evidence>
<dbReference type="CDD" id="cd03801">
    <property type="entry name" value="GT4_PimA-like"/>
    <property type="match status" value="1"/>
</dbReference>
<dbReference type="InterPro" id="IPR028098">
    <property type="entry name" value="Glyco_trans_4-like_N"/>
</dbReference>
<dbReference type="Pfam" id="PF13439">
    <property type="entry name" value="Glyco_transf_4"/>
    <property type="match status" value="1"/>
</dbReference>
<gene>
    <name evidence="4" type="ORF">J2T23_001887</name>
</gene>
<feature type="domain" description="Glycosyltransferase subfamily 4-like N-terminal" evidence="3">
    <location>
        <begin position="67"/>
        <end position="173"/>
    </location>
</feature>